<dbReference type="Pfam" id="PF17846">
    <property type="entry name" value="XRN_M"/>
    <property type="match status" value="3"/>
</dbReference>
<dbReference type="GO" id="GO:0008270">
    <property type="term" value="F:zinc ion binding"/>
    <property type="evidence" value="ECO:0007669"/>
    <property type="project" value="UniProtKB-KW"/>
</dbReference>
<keyword evidence="5 10" id="KW-0863">Zinc-finger</keyword>
<dbReference type="InterPro" id="IPR041412">
    <property type="entry name" value="Xrn1_helical"/>
</dbReference>
<dbReference type="EC" id="3.1.13.-" evidence="9"/>
<dbReference type="FunFam" id="3.40.50.12390:FF:000003">
    <property type="entry name" value="5'-3' exoribonuclease"/>
    <property type="match status" value="1"/>
</dbReference>
<keyword evidence="8 9" id="KW-0269">Exonuclease</keyword>
<evidence type="ECO:0000256" key="5">
    <source>
        <dbReference type="ARBA" id="ARBA00022771"/>
    </source>
</evidence>
<evidence type="ECO:0000256" key="10">
    <source>
        <dbReference type="PROSITE-ProRule" id="PRU00047"/>
    </source>
</evidence>
<dbReference type="InterPro" id="IPR027073">
    <property type="entry name" value="5_3_exoribonuclease"/>
</dbReference>
<dbReference type="Pfam" id="PF03159">
    <property type="entry name" value="XRN_N"/>
    <property type="match status" value="1"/>
</dbReference>
<evidence type="ECO:0000256" key="1">
    <source>
        <dbReference type="ARBA" id="ARBA00006994"/>
    </source>
</evidence>
<evidence type="ECO:0000313" key="13">
    <source>
        <dbReference type="EMBL" id="BBH06681.1"/>
    </source>
</evidence>
<evidence type="ECO:0000259" key="12">
    <source>
        <dbReference type="PROSITE" id="PS50158"/>
    </source>
</evidence>
<dbReference type="PROSITE" id="PS50158">
    <property type="entry name" value="ZF_CCHC"/>
    <property type="match status" value="1"/>
</dbReference>
<evidence type="ECO:0000256" key="3">
    <source>
        <dbReference type="ARBA" id="ARBA00022722"/>
    </source>
</evidence>
<keyword evidence="4" id="KW-0479">Metal-binding</keyword>
<evidence type="ECO:0000256" key="8">
    <source>
        <dbReference type="ARBA" id="ARBA00022839"/>
    </source>
</evidence>
<evidence type="ECO:0000256" key="6">
    <source>
        <dbReference type="ARBA" id="ARBA00022801"/>
    </source>
</evidence>
<name>A0A4Y1RQP7_PRUDU</name>
<dbReference type="InterPro" id="IPR004859">
    <property type="entry name" value="Xrn1_N"/>
</dbReference>
<comment type="similarity">
    <text evidence="1 9">Belongs to the 5'-3' exonuclease family. XRN2/RAT1 subfamily.</text>
</comment>
<dbReference type="EMBL" id="AP019302">
    <property type="protein sequence ID" value="BBH06681.1"/>
    <property type="molecule type" value="Genomic_DNA"/>
</dbReference>
<keyword evidence="3 9" id="KW-0540">Nuclease</keyword>
<evidence type="ECO:0000256" key="7">
    <source>
        <dbReference type="ARBA" id="ARBA00022833"/>
    </source>
</evidence>
<dbReference type="Pfam" id="PF00098">
    <property type="entry name" value="zf-CCHC"/>
    <property type="match status" value="1"/>
</dbReference>
<dbReference type="GO" id="GO:0004534">
    <property type="term" value="F:5'-3' RNA exonuclease activity"/>
    <property type="evidence" value="ECO:0007669"/>
    <property type="project" value="UniProtKB-UniRule"/>
</dbReference>
<keyword evidence="6 9" id="KW-0378">Hydrolase</keyword>
<dbReference type="Gene3D" id="3.40.50.12390">
    <property type="match status" value="1"/>
</dbReference>
<dbReference type="Gene3D" id="1.25.40.1050">
    <property type="match status" value="1"/>
</dbReference>
<sequence>MGVPAFYRWLADRYPLSIVDVVEEQPREGPNGVPLPIDVSRPNPNGYEFDNLYLDMNGIIHPCFHPDGKPAPATYHDVFSSIFDYIDHLFSLVRPRKLLFMAIDGVAPRAKMNQQRSRRFRAAKDAADAEAEEERLKKEFEMEGTYLIPKEKPETSDSNVITPGTQFMAVLSVALQYFIQSRLNHNPGWRSTKVILSDSNVSGEGEHKIMSYIRSQRNLPGFDPNTRHCLYGLDADLIMLALATHEVHFSILREVITLPGQQEKCFLCGQVGHLAAECRGKLDDYGNVVDETPIHKKKYQFLNIWVLREYLQYELEIPNPPFQINFERIVDDFVFMCFFVGNDFLPHMPTLEIREGAINLLMHIYRREFTAMGGYLTDAGEVLLDRVEHFIQSVAVFERQIFQKRVRIQQAIENNEEMRNRSRRESSAELPAPVVDKRANLVKLGEPGYTERYYAEKFQVTKPEEIDNVKKDLKAYVGSADITTKGYYPYHYAPFASDLKDLDELEITFFLGEPFKPFDQLMGTLPAASSSALPEKYRNLMTDPSSPIYNFYPSDFEIDMNGKRFAWQGVAKLPFIDEKKLLAQTRRLENTLTKRLIWCAGEVVDLWDNGFHLGQIRGVKDLEEEQARNSVMLDLLYVYPSHPLAAQIKLYYQVYYQSAPHERFAWLIDTIASGGMNGCLWLSERNGVQYVIPSPVRGYPNIDYNQVLNVTYLNPAAHKHIPEPPQGVVMPKKVVKPMDIKPAPALWHEDNGRRQQGRERPQVPGAIAGPMLGEAAHRLVKNTLNIRSNNSASGFWDQQPLRNFPGNHPVNRPRPAGPSGYEKGFREEAKYGNSFTPQGIMARPRFPSSNGMQGDRQSFRAQERVQYQEQSFRTQERVQYQEQYHSLRTGMSGLTMEESVRIRSPAGQPGMPNSGYSTNPQHQFAQDALPSPPPKWINKESTANGGLYNRQQETGFGGAYEPQPVKKVYQVKTRAPQDMSDAGDQTGSDSSGFV</sequence>
<dbReference type="SMART" id="SM00343">
    <property type="entry name" value="ZnF_C2HC"/>
    <property type="match status" value="1"/>
</dbReference>
<dbReference type="PANTHER" id="PTHR12341:SF74">
    <property type="entry name" value="5'-3' EXORIBONUCLEASE 4"/>
    <property type="match status" value="1"/>
</dbReference>
<gene>
    <name evidence="13" type="ORF">Prudu_018403</name>
</gene>
<dbReference type="PANTHER" id="PTHR12341">
    <property type="entry name" value="5'-&gt;3' EXORIBONUCLEASE"/>
    <property type="match status" value="1"/>
</dbReference>
<dbReference type="InterPro" id="IPR017151">
    <property type="entry name" value="Xrn2/3/4"/>
</dbReference>
<feature type="compositionally biased region" description="Polar residues" evidence="11">
    <location>
        <begin position="983"/>
        <end position="994"/>
    </location>
</feature>
<dbReference type="InterPro" id="IPR001878">
    <property type="entry name" value="Znf_CCHC"/>
</dbReference>
<dbReference type="CDD" id="cd18673">
    <property type="entry name" value="PIN_XRN1-2-like"/>
    <property type="match status" value="1"/>
</dbReference>
<dbReference type="GO" id="GO:0005634">
    <property type="term" value="C:nucleus"/>
    <property type="evidence" value="ECO:0007669"/>
    <property type="project" value="InterPro"/>
</dbReference>
<protein>
    <recommendedName>
        <fullName evidence="9">5'-3' exoribonuclease</fullName>
        <ecNumber evidence="9">3.1.13.-</ecNumber>
    </recommendedName>
</protein>
<proteinExistence type="inferred from homology"/>
<dbReference type="PIRSF" id="PIRSF037239">
    <property type="entry name" value="Exonuclease_Xrn2"/>
    <property type="match status" value="1"/>
</dbReference>
<dbReference type="SUPFAM" id="SSF57756">
    <property type="entry name" value="Retrovirus zinc finger-like domains"/>
    <property type="match status" value="1"/>
</dbReference>
<dbReference type="GO" id="GO:0000956">
    <property type="term" value="P:nuclear-transcribed mRNA catabolic process"/>
    <property type="evidence" value="ECO:0007669"/>
    <property type="project" value="TreeGrafter"/>
</dbReference>
<dbReference type="FunFam" id="3.40.50.12390:FF:000001">
    <property type="entry name" value="5'-3' exoribonuclease"/>
    <property type="match status" value="1"/>
</dbReference>
<evidence type="ECO:0000256" key="11">
    <source>
        <dbReference type="SAM" id="MobiDB-lite"/>
    </source>
</evidence>
<dbReference type="FunFam" id="1.25.40.1050:FF:000002">
    <property type="entry name" value="5'-3' exoribonuclease"/>
    <property type="match status" value="1"/>
</dbReference>
<accession>A0A4Y1RQP7</accession>
<evidence type="ECO:0000256" key="9">
    <source>
        <dbReference type="PIRNR" id="PIRNR037239"/>
    </source>
</evidence>
<feature type="compositionally biased region" description="Polar residues" evidence="11">
    <location>
        <begin position="914"/>
        <end position="924"/>
    </location>
</feature>
<feature type="region of interest" description="Disordered" evidence="11">
    <location>
        <begin position="907"/>
        <end position="994"/>
    </location>
</feature>
<organism evidence="13">
    <name type="scientific">Prunus dulcis</name>
    <name type="common">Almond</name>
    <name type="synonym">Amygdalus dulcis</name>
    <dbReference type="NCBI Taxonomy" id="3755"/>
    <lineage>
        <taxon>Eukaryota</taxon>
        <taxon>Viridiplantae</taxon>
        <taxon>Streptophyta</taxon>
        <taxon>Embryophyta</taxon>
        <taxon>Tracheophyta</taxon>
        <taxon>Spermatophyta</taxon>
        <taxon>Magnoliopsida</taxon>
        <taxon>eudicotyledons</taxon>
        <taxon>Gunneridae</taxon>
        <taxon>Pentapetalae</taxon>
        <taxon>rosids</taxon>
        <taxon>fabids</taxon>
        <taxon>Rosales</taxon>
        <taxon>Rosaceae</taxon>
        <taxon>Amygdaloideae</taxon>
        <taxon>Amygdaleae</taxon>
        <taxon>Prunus</taxon>
    </lineage>
</organism>
<evidence type="ECO:0000256" key="2">
    <source>
        <dbReference type="ARBA" id="ARBA00022664"/>
    </source>
</evidence>
<feature type="compositionally biased region" description="Polar residues" evidence="11">
    <location>
        <begin position="939"/>
        <end position="954"/>
    </location>
</feature>
<evidence type="ECO:0000256" key="4">
    <source>
        <dbReference type="ARBA" id="ARBA00022723"/>
    </source>
</evidence>
<dbReference type="InterPro" id="IPR036875">
    <property type="entry name" value="Znf_CCHC_sf"/>
</dbReference>
<dbReference type="GO" id="GO:0006397">
    <property type="term" value="P:mRNA processing"/>
    <property type="evidence" value="ECO:0007669"/>
    <property type="project" value="UniProtKB-UniRule"/>
</dbReference>
<feature type="domain" description="CCHC-type" evidence="12">
    <location>
        <begin position="264"/>
        <end position="279"/>
    </location>
</feature>
<dbReference type="GO" id="GO:0010587">
    <property type="term" value="P:miRNA catabolic process"/>
    <property type="evidence" value="ECO:0007669"/>
    <property type="project" value="UniProtKB-ARBA"/>
</dbReference>
<reference evidence="13" key="1">
    <citation type="journal article" date="2019" name="Science">
        <title>Mutation of a bHLH transcription factor allowed almond domestication.</title>
        <authorList>
            <person name="Sanchez-Perez R."/>
            <person name="Pavan S."/>
            <person name="Mazzeo R."/>
            <person name="Moldovan C."/>
            <person name="Aiese Cigliano R."/>
            <person name="Del Cueto J."/>
            <person name="Ricciardi F."/>
            <person name="Lotti C."/>
            <person name="Ricciardi L."/>
            <person name="Dicenta F."/>
            <person name="Lopez-Marques R.L."/>
            <person name="Lindberg Moller B."/>
        </authorList>
    </citation>
    <scope>NUCLEOTIDE SEQUENCE</scope>
</reference>
<dbReference type="AlphaFoldDB" id="A0A4Y1RQP7"/>
<keyword evidence="7" id="KW-0862">Zinc</keyword>
<dbReference type="GO" id="GO:0003723">
    <property type="term" value="F:RNA binding"/>
    <property type="evidence" value="ECO:0007669"/>
    <property type="project" value="TreeGrafter"/>
</dbReference>
<comment type="function">
    <text evidence="9">Possesses 5'-&gt;3' exoribonuclease activity. Acts as an endogenous post-transcriptional gene silencing (PTGS) suppressor.</text>
</comment>
<keyword evidence="2 9" id="KW-0507">mRNA processing</keyword>